<name>A0A317Y878_MAIZE</name>
<evidence type="ECO:0000313" key="2">
    <source>
        <dbReference type="EMBL" id="PWZ53872.1"/>
    </source>
</evidence>
<dbReference type="AlphaFoldDB" id="A0A317Y878"/>
<keyword evidence="1" id="KW-0472">Membrane</keyword>
<keyword evidence="1" id="KW-1133">Transmembrane helix</keyword>
<accession>A0A317Y878</accession>
<keyword evidence="1" id="KW-0812">Transmembrane</keyword>
<reference evidence="2" key="1">
    <citation type="journal article" date="2018" name="Nat. Genet.">
        <title>Extensive intraspecific gene order and gene structural variations between Mo17 and other maize genomes.</title>
        <authorList>
            <person name="Sun S."/>
            <person name="Zhou Y."/>
            <person name="Chen J."/>
            <person name="Shi J."/>
            <person name="Zhao H."/>
            <person name="Zhao H."/>
            <person name="Song W."/>
            <person name="Zhang M."/>
            <person name="Cui Y."/>
            <person name="Dong X."/>
            <person name="Liu H."/>
            <person name="Ma X."/>
            <person name="Jiao Y."/>
            <person name="Wang B."/>
            <person name="Wei X."/>
            <person name="Stein J.C."/>
            <person name="Glaubitz J.C."/>
            <person name="Lu F."/>
            <person name="Yu G."/>
            <person name="Liang C."/>
            <person name="Fengler K."/>
            <person name="Li B."/>
            <person name="Rafalski A."/>
            <person name="Schnable P.S."/>
            <person name="Ware D.H."/>
            <person name="Buckler E.S."/>
            <person name="Lai J."/>
        </authorList>
    </citation>
    <scope>NUCLEOTIDE SEQUENCE [LARGE SCALE GENOMIC DNA]</scope>
    <source>
        <tissue evidence="2">Seedling</tissue>
    </source>
</reference>
<feature type="transmembrane region" description="Helical" evidence="1">
    <location>
        <begin position="47"/>
        <end position="66"/>
    </location>
</feature>
<dbReference type="EMBL" id="NCVQ01000001">
    <property type="protein sequence ID" value="PWZ53872.1"/>
    <property type="molecule type" value="Genomic_DNA"/>
</dbReference>
<protein>
    <submittedName>
        <fullName evidence="2">Uncharacterized protein</fullName>
    </submittedName>
</protein>
<sequence>MLDAEHFIEFCDYMGIHRLRQRSLLYGNMFGLEWLESNFMCAARRKVNCWIFTHLLIIIYGCYAANNLRWHILSSGDRFFLHFRFFFRKITFRHLE</sequence>
<evidence type="ECO:0000256" key="1">
    <source>
        <dbReference type="SAM" id="Phobius"/>
    </source>
</evidence>
<comment type="caution">
    <text evidence="2">The sequence shown here is derived from an EMBL/GenBank/DDBJ whole genome shotgun (WGS) entry which is preliminary data.</text>
</comment>
<gene>
    <name evidence="2" type="ORF">Zm00014a_020615</name>
</gene>
<dbReference type="Proteomes" id="UP000251960">
    <property type="component" value="Chromosome 1"/>
</dbReference>
<proteinExistence type="predicted"/>
<organism evidence="2">
    <name type="scientific">Zea mays</name>
    <name type="common">Maize</name>
    <dbReference type="NCBI Taxonomy" id="4577"/>
    <lineage>
        <taxon>Eukaryota</taxon>
        <taxon>Viridiplantae</taxon>
        <taxon>Streptophyta</taxon>
        <taxon>Embryophyta</taxon>
        <taxon>Tracheophyta</taxon>
        <taxon>Spermatophyta</taxon>
        <taxon>Magnoliopsida</taxon>
        <taxon>Liliopsida</taxon>
        <taxon>Poales</taxon>
        <taxon>Poaceae</taxon>
        <taxon>PACMAD clade</taxon>
        <taxon>Panicoideae</taxon>
        <taxon>Andropogonodae</taxon>
        <taxon>Andropogoneae</taxon>
        <taxon>Tripsacinae</taxon>
        <taxon>Zea</taxon>
    </lineage>
</organism>